<gene>
    <name evidence="1" type="ORF">NQ318_013769</name>
</gene>
<evidence type="ECO:0000313" key="1">
    <source>
        <dbReference type="EMBL" id="KAJ8960485.1"/>
    </source>
</evidence>
<keyword evidence="2" id="KW-1185">Reference proteome</keyword>
<proteinExistence type="predicted"/>
<dbReference type="Proteomes" id="UP001162162">
    <property type="component" value="Unassembled WGS sequence"/>
</dbReference>
<accession>A0AAV8Z8H6</accession>
<evidence type="ECO:0000313" key="2">
    <source>
        <dbReference type="Proteomes" id="UP001162162"/>
    </source>
</evidence>
<dbReference type="AlphaFoldDB" id="A0AAV8Z8H6"/>
<sequence>MYILIYVRNKESYNRMWYLSSMYHVSVAGLYEWNRNGKRKRTNGKKFLNFKIKSSYLESS</sequence>
<protein>
    <submittedName>
        <fullName evidence="1">Uncharacterized protein</fullName>
    </submittedName>
</protein>
<dbReference type="EMBL" id="JAPWTK010000008">
    <property type="protein sequence ID" value="KAJ8960485.1"/>
    <property type="molecule type" value="Genomic_DNA"/>
</dbReference>
<reference evidence="1" key="1">
    <citation type="journal article" date="2023" name="Insect Mol. Biol.">
        <title>Genome sequencing provides insights into the evolution of gene families encoding plant cell wall-degrading enzymes in longhorned beetles.</title>
        <authorList>
            <person name="Shin N.R."/>
            <person name="Okamura Y."/>
            <person name="Kirsch R."/>
            <person name="Pauchet Y."/>
        </authorList>
    </citation>
    <scope>NUCLEOTIDE SEQUENCE</scope>
    <source>
        <strain evidence="1">AMC_N1</strain>
    </source>
</reference>
<organism evidence="1 2">
    <name type="scientific">Aromia moschata</name>
    <dbReference type="NCBI Taxonomy" id="1265417"/>
    <lineage>
        <taxon>Eukaryota</taxon>
        <taxon>Metazoa</taxon>
        <taxon>Ecdysozoa</taxon>
        <taxon>Arthropoda</taxon>
        <taxon>Hexapoda</taxon>
        <taxon>Insecta</taxon>
        <taxon>Pterygota</taxon>
        <taxon>Neoptera</taxon>
        <taxon>Endopterygota</taxon>
        <taxon>Coleoptera</taxon>
        <taxon>Polyphaga</taxon>
        <taxon>Cucujiformia</taxon>
        <taxon>Chrysomeloidea</taxon>
        <taxon>Cerambycidae</taxon>
        <taxon>Cerambycinae</taxon>
        <taxon>Callichromatini</taxon>
        <taxon>Aromia</taxon>
    </lineage>
</organism>
<comment type="caution">
    <text evidence="1">The sequence shown here is derived from an EMBL/GenBank/DDBJ whole genome shotgun (WGS) entry which is preliminary data.</text>
</comment>
<name>A0AAV8Z8H6_9CUCU</name>